<keyword evidence="2" id="KW-1185">Reference proteome</keyword>
<name>A0AAV4V3Y9_CAEEX</name>
<accession>A0AAV4V3Y9</accession>
<sequence length="100" mass="11381">MTSHLTTVAWNTALLRDNAEILLTSPEKLEALASKATTTTNVPYGNLLITLHSMKFLRSIDKKKKLPEQYGCYAKVPMDLKENKIKATKEEIKNLEQNQY</sequence>
<protein>
    <submittedName>
        <fullName evidence="1">Uncharacterized protein</fullName>
    </submittedName>
</protein>
<dbReference type="Proteomes" id="UP001054945">
    <property type="component" value="Unassembled WGS sequence"/>
</dbReference>
<dbReference type="AlphaFoldDB" id="A0AAV4V3Y9"/>
<comment type="caution">
    <text evidence="1">The sequence shown here is derived from an EMBL/GenBank/DDBJ whole genome shotgun (WGS) entry which is preliminary data.</text>
</comment>
<reference evidence="1 2" key="1">
    <citation type="submission" date="2021-06" db="EMBL/GenBank/DDBJ databases">
        <title>Caerostris extrusa draft genome.</title>
        <authorList>
            <person name="Kono N."/>
            <person name="Arakawa K."/>
        </authorList>
    </citation>
    <scope>NUCLEOTIDE SEQUENCE [LARGE SCALE GENOMIC DNA]</scope>
</reference>
<dbReference type="EMBL" id="BPLR01013915">
    <property type="protein sequence ID" value="GIY64723.1"/>
    <property type="molecule type" value="Genomic_DNA"/>
</dbReference>
<gene>
    <name evidence="1" type="ORF">CEXT_559511</name>
</gene>
<evidence type="ECO:0000313" key="2">
    <source>
        <dbReference type="Proteomes" id="UP001054945"/>
    </source>
</evidence>
<evidence type="ECO:0000313" key="1">
    <source>
        <dbReference type="EMBL" id="GIY64723.1"/>
    </source>
</evidence>
<organism evidence="1 2">
    <name type="scientific">Caerostris extrusa</name>
    <name type="common">Bark spider</name>
    <name type="synonym">Caerostris bankana</name>
    <dbReference type="NCBI Taxonomy" id="172846"/>
    <lineage>
        <taxon>Eukaryota</taxon>
        <taxon>Metazoa</taxon>
        <taxon>Ecdysozoa</taxon>
        <taxon>Arthropoda</taxon>
        <taxon>Chelicerata</taxon>
        <taxon>Arachnida</taxon>
        <taxon>Araneae</taxon>
        <taxon>Araneomorphae</taxon>
        <taxon>Entelegynae</taxon>
        <taxon>Araneoidea</taxon>
        <taxon>Araneidae</taxon>
        <taxon>Caerostris</taxon>
    </lineage>
</organism>
<proteinExistence type="predicted"/>